<proteinExistence type="predicted"/>
<organism evidence="5 6">
    <name type="scientific">Pricia antarctica</name>
    <dbReference type="NCBI Taxonomy" id="641691"/>
    <lineage>
        <taxon>Bacteria</taxon>
        <taxon>Pseudomonadati</taxon>
        <taxon>Bacteroidota</taxon>
        <taxon>Flavobacteriia</taxon>
        <taxon>Flavobacteriales</taxon>
        <taxon>Flavobacteriaceae</taxon>
        <taxon>Pricia</taxon>
    </lineage>
</organism>
<dbReference type="Gene3D" id="2.60.40.1120">
    <property type="entry name" value="Carboxypeptidase-like, regulatory domain"/>
    <property type="match status" value="1"/>
</dbReference>
<evidence type="ECO:0000256" key="2">
    <source>
        <dbReference type="ARBA" id="ARBA00023136"/>
    </source>
</evidence>
<dbReference type="SUPFAM" id="SSF56935">
    <property type="entry name" value="Porins"/>
    <property type="match status" value="1"/>
</dbReference>
<sequence>MKNLFYPFFLSLYSIGMLSAQEYSISGSVKNLENEAIPYANVQLLNVADTTLVNGTSSENNGNFEIEGVAKGSYLIKVSYIENESALKKIDVNGDVILEPIQLNEEAQTLDEVVVTSQKPRLERKVDRLVFNIENTAMSDNDIWDVLKRTPNVIIVNDKLTVKGSSAVGILINGRKVNLPKEDIINLLSGTSASDVEAIEVITNPPAKYSAEDGILINIRKKKNLVAGYNGAVYNRYKQGILPKHSIGTDHYFKGKRTGFSVNYSFNHDREVVTYTDLTNFIENNSVVSTWTAEQDNLKRSKKHNISAFFDYDFDSKNKLSLSTITIYQPEETLFYDTETAIVGDTLSGFNTINDSDVRQLNTSYYLDYVHELGKEGAEISFNSHYTYYDYERGQDLKTVFLGLDGNPAGRNDFSTDSGQRIDLYSVQGDYLTPLGESANFASGLRYAGITSESKVAQQGFDSDRPGVDPMETGNFSYDESIFAAYASYSANWDKWNFKSGLRAEYTETNGKLDVGTQSRKNNYLKLFPSFSLQFTPNEKHDFNLYYYRRIERPRYDDINPFLVFQSNFSTVEGNPDLQPATRHYLAGGYTFKSSYTVELFYKHINNGLGDLIFQDNDLRLLRFISSNLKRNTSYGIDLLINKDVTDFWNCFLVASFFDETVAFDNLGTNRLVENQMFTWLVSTSNAFSFLRDKSLTADLTFLYTGPKLSQNLRYDGFGSLSLLFRKTLWNKKTSISLGVEDIFNQGNEFTTRNYLDQSGTSLRRAENRLFVFGLRYKFGNTKIRDNYKSRNTDEGDRL</sequence>
<dbReference type="STRING" id="641691.SAMN05421636_101570"/>
<dbReference type="Gene3D" id="2.40.170.20">
    <property type="entry name" value="TonB-dependent receptor, beta-barrel domain"/>
    <property type="match status" value="1"/>
</dbReference>
<dbReference type="GO" id="GO:0009279">
    <property type="term" value="C:cell outer membrane"/>
    <property type="evidence" value="ECO:0007669"/>
    <property type="project" value="UniProtKB-SubCell"/>
</dbReference>
<comment type="subcellular location">
    <subcellularLocation>
        <location evidence="1">Cell outer membrane</location>
    </subcellularLocation>
</comment>
<dbReference type="PANTHER" id="PTHR40980:SF4">
    <property type="entry name" value="TONB-DEPENDENT RECEPTOR-LIKE BETA-BARREL DOMAIN-CONTAINING PROTEIN"/>
    <property type="match status" value="1"/>
</dbReference>
<dbReference type="InterPro" id="IPR041700">
    <property type="entry name" value="OMP_b-brl_3"/>
</dbReference>
<dbReference type="Proteomes" id="UP000199109">
    <property type="component" value="Unassembled WGS sequence"/>
</dbReference>
<keyword evidence="5" id="KW-0675">Receptor</keyword>
<dbReference type="PANTHER" id="PTHR40980">
    <property type="entry name" value="PLUG DOMAIN-CONTAINING PROTEIN"/>
    <property type="match status" value="1"/>
</dbReference>
<dbReference type="AlphaFoldDB" id="A0A1G6XB04"/>
<dbReference type="RefSeq" id="WP_091865455.1">
    <property type="nucleotide sequence ID" value="NZ_FNAO01000001.1"/>
</dbReference>
<protein>
    <submittedName>
        <fullName evidence="5">Outer membrane receptor proteins, mostly Fe transport</fullName>
    </submittedName>
</protein>
<evidence type="ECO:0000256" key="3">
    <source>
        <dbReference type="ARBA" id="ARBA00023237"/>
    </source>
</evidence>
<dbReference type="InterPro" id="IPR008969">
    <property type="entry name" value="CarboxyPept-like_regulatory"/>
</dbReference>
<keyword evidence="3" id="KW-0998">Cell outer membrane</keyword>
<dbReference type="InterPro" id="IPR036942">
    <property type="entry name" value="Beta-barrel_TonB_sf"/>
</dbReference>
<evidence type="ECO:0000313" key="6">
    <source>
        <dbReference type="Proteomes" id="UP000199109"/>
    </source>
</evidence>
<dbReference type="EMBL" id="FNAO01000001">
    <property type="protein sequence ID" value="SDD74416.1"/>
    <property type="molecule type" value="Genomic_DNA"/>
</dbReference>
<feature type="domain" description="Outer membrane protein beta-barrel" evidence="4">
    <location>
        <begin position="371"/>
        <end position="777"/>
    </location>
</feature>
<evidence type="ECO:0000256" key="1">
    <source>
        <dbReference type="ARBA" id="ARBA00004442"/>
    </source>
</evidence>
<keyword evidence="6" id="KW-1185">Reference proteome</keyword>
<dbReference type="Pfam" id="PF13715">
    <property type="entry name" value="CarbopepD_reg_2"/>
    <property type="match status" value="1"/>
</dbReference>
<keyword evidence="2" id="KW-0472">Membrane</keyword>
<evidence type="ECO:0000259" key="4">
    <source>
        <dbReference type="Pfam" id="PF14905"/>
    </source>
</evidence>
<gene>
    <name evidence="5" type="ORF">SAMN05421636_101570</name>
</gene>
<evidence type="ECO:0000313" key="5">
    <source>
        <dbReference type="EMBL" id="SDD74416.1"/>
    </source>
</evidence>
<accession>A0A1G6XB04</accession>
<dbReference type="Pfam" id="PF14905">
    <property type="entry name" value="OMP_b-brl_3"/>
    <property type="match status" value="1"/>
</dbReference>
<reference evidence="5 6" key="1">
    <citation type="submission" date="2016-10" db="EMBL/GenBank/DDBJ databases">
        <authorList>
            <person name="de Groot N.N."/>
        </authorList>
    </citation>
    <scope>NUCLEOTIDE SEQUENCE [LARGE SCALE GENOMIC DNA]</scope>
    <source>
        <strain evidence="5 6">DSM 23421</strain>
    </source>
</reference>
<name>A0A1G6XB04_9FLAO</name>
<dbReference type="OrthoDB" id="8764943at2"/>
<dbReference type="SUPFAM" id="SSF49464">
    <property type="entry name" value="Carboxypeptidase regulatory domain-like"/>
    <property type="match status" value="1"/>
</dbReference>